<keyword evidence="1" id="KW-0175">Coiled coil</keyword>
<dbReference type="Gene3D" id="1.10.287.1490">
    <property type="match status" value="1"/>
</dbReference>
<reference evidence="2" key="1">
    <citation type="submission" date="2023-08" db="EMBL/GenBank/DDBJ databases">
        <authorList>
            <person name="Nazir A."/>
        </authorList>
    </citation>
    <scope>NUCLEOTIDE SEQUENCE</scope>
</reference>
<evidence type="ECO:0000256" key="1">
    <source>
        <dbReference type="SAM" id="Coils"/>
    </source>
</evidence>
<dbReference type="EMBL" id="OR481006">
    <property type="protein sequence ID" value="WNO47390.1"/>
    <property type="molecule type" value="Genomic_DNA"/>
</dbReference>
<sequence>MTISNIQAIKSQIEELKDKFSQVESDIKNKQVELNSMELDPEDYEDQHDEMLDDSYGDFMNYSASQILKQVDPIAYRESLLSYVDGLEVSDTIEYQDLEQEIEDLETYLADIESDIEDLETDLEELEAEE</sequence>
<feature type="coiled-coil region" evidence="1">
    <location>
        <begin position="95"/>
        <end position="129"/>
    </location>
</feature>
<name>A0AA96KSL0_9CAUD</name>
<protein>
    <submittedName>
        <fullName evidence="2">Uncharacterized protein</fullName>
    </submittedName>
</protein>
<accession>A0AA96KSL0</accession>
<organism evidence="2">
    <name type="scientific">Staphylococcus phage vB_VibM_10AMN12</name>
    <dbReference type="NCBI Taxonomy" id="3076785"/>
    <lineage>
        <taxon>Viruses</taxon>
        <taxon>Duplodnaviria</taxon>
        <taxon>Heunggongvirae</taxon>
        <taxon>Uroviricota</taxon>
        <taxon>Caudoviricetes</taxon>
    </lineage>
</organism>
<evidence type="ECO:0000313" key="2">
    <source>
        <dbReference type="EMBL" id="WNO47390.1"/>
    </source>
</evidence>
<feature type="coiled-coil region" evidence="1">
    <location>
        <begin position="6"/>
        <end position="33"/>
    </location>
</feature>
<proteinExistence type="predicted"/>